<dbReference type="Gene3D" id="2.30.30.240">
    <property type="entry name" value="PRC-barrel domain"/>
    <property type="match status" value="1"/>
</dbReference>
<feature type="compositionally biased region" description="Basic and acidic residues" evidence="1">
    <location>
        <begin position="40"/>
        <end position="56"/>
    </location>
</feature>
<dbReference type="SUPFAM" id="SSF50346">
    <property type="entry name" value="PRC-barrel domain"/>
    <property type="match status" value="1"/>
</dbReference>
<evidence type="ECO:0000313" key="5">
    <source>
        <dbReference type="Proteomes" id="UP000287798"/>
    </source>
</evidence>
<dbReference type="InterPro" id="IPR027275">
    <property type="entry name" value="PRC-brl_dom"/>
</dbReference>
<protein>
    <submittedName>
        <fullName evidence="4">PRC-barrel domain containing protein</fullName>
    </submittedName>
</protein>
<dbReference type="Pfam" id="PF05239">
    <property type="entry name" value="PRC"/>
    <property type="match status" value="1"/>
</dbReference>
<dbReference type="AlphaFoldDB" id="A0A426QH46"/>
<dbReference type="RefSeq" id="WP_125180276.1">
    <property type="nucleotide sequence ID" value="NZ_QZMU01000001.1"/>
</dbReference>
<feature type="region of interest" description="Disordered" evidence="1">
    <location>
        <begin position="177"/>
        <end position="198"/>
    </location>
</feature>
<feature type="region of interest" description="Disordered" evidence="1">
    <location>
        <begin position="28"/>
        <end position="77"/>
    </location>
</feature>
<evidence type="ECO:0000259" key="3">
    <source>
        <dbReference type="Pfam" id="PF05239"/>
    </source>
</evidence>
<comment type="caution">
    <text evidence="4">The sequence shown here is derived from an EMBL/GenBank/DDBJ whole genome shotgun (WGS) entry which is preliminary data.</text>
</comment>
<feature type="domain" description="PRC-barrel" evidence="3">
    <location>
        <begin position="79"/>
        <end position="150"/>
    </location>
</feature>
<keyword evidence="5" id="KW-1185">Reference proteome</keyword>
<evidence type="ECO:0000256" key="2">
    <source>
        <dbReference type="SAM" id="SignalP"/>
    </source>
</evidence>
<proteinExistence type="predicted"/>
<dbReference type="OrthoDB" id="286778at2"/>
<feature type="signal peptide" evidence="2">
    <location>
        <begin position="1"/>
        <end position="24"/>
    </location>
</feature>
<gene>
    <name evidence="4" type="ORF">D6C00_03185</name>
</gene>
<dbReference type="PANTHER" id="PTHR36505:SF1">
    <property type="entry name" value="BLR1072 PROTEIN"/>
    <property type="match status" value="1"/>
</dbReference>
<evidence type="ECO:0000313" key="4">
    <source>
        <dbReference type="EMBL" id="RRQ21063.1"/>
    </source>
</evidence>
<feature type="chain" id="PRO_5019587467" evidence="2">
    <location>
        <begin position="25"/>
        <end position="198"/>
    </location>
</feature>
<evidence type="ECO:0000256" key="1">
    <source>
        <dbReference type="SAM" id="MobiDB-lite"/>
    </source>
</evidence>
<accession>A0A426QH46</accession>
<dbReference type="EMBL" id="QZMU01000001">
    <property type="protein sequence ID" value="RRQ21063.1"/>
    <property type="molecule type" value="Genomic_DNA"/>
</dbReference>
<reference evidence="4 5" key="1">
    <citation type="journal article" date="2010" name="Int. J. Syst. Evol. Microbiol.">
        <title>Thiohalobacter thiocyanaticus gen. nov., sp. nov., a moderately halophilic, sulfur-oxidizing gammaproteobacterium from hypersaline lakes, that utilizes thiocyanate.</title>
        <authorList>
            <person name="Sorokin D.Y."/>
            <person name="Kovaleva O.L."/>
            <person name="Tourova T.P."/>
            <person name="Muyzer G."/>
        </authorList>
    </citation>
    <scope>NUCLEOTIDE SEQUENCE [LARGE SCALE GENOMIC DNA]</scope>
    <source>
        <strain evidence="4 5">Hrh1</strain>
    </source>
</reference>
<keyword evidence="2" id="KW-0732">Signal</keyword>
<name>A0A426QH46_9GAMM</name>
<dbReference type="Proteomes" id="UP000287798">
    <property type="component" value="Unassembled WGS sequence"/>
</dbReference>
<dbReference type="PANTHER" id="PTHR36505">
    <property type="entry name" value="BLR1072 PROTEIN"/>
    <property type="match status" value="1"/>
</dbReference>
<dbReference type="InterPro" id="IPR011033">
    <property type="entry name" value="PRC_barrel-like_sf"/>
</dbReference>
<organism evidence="4 5">
    <name type="scientific">Thiohalobacter thiocyanaticus</name>
    <dbReference type="NCBI Taxonomy" id="585455"/>
    <lineage>
        <taxon>Bacteria</taxon>
        <taxon>Pseudomonadati</taxon>
        <taxon>Pseudomonadota</taxon>
        <taxon>Gammaproteobacteria</taxon>
        <taxon>Thiohalobacterales</taxon>
        <taxon>Thiohalobacteraceae</taxon>
        <taxon>Thiohalobacter</taxon>
    </lineage>
</organism>
<sequence>MNTSYRKTFLASAIAVLISAPAFAAEGIQSEGESTPGKAGTEKPVTEKPMDMEPKMGGKSMGMTTKTQARGDNPIYSRSADELEGTEVVDSAGENVGTIKHVVFMRDRHSAHAVISTGGLLGLGERDIVVSLDELDTVGEELQLKNTKEQIQARKEYQPEQYVELKGDKPIGVEFSAFEPADSDSDPELVPEPSESTQ</sequence>